<accession>A0A139WJV6</accession>
<keyword evidence="1" id="KW-1133">Transmembrane helix</keyword>
<evidence type="ECO:0000256" key="1">
    <source>
        <dbReference type="SAM" id="Phobius"/>
    </source>
</evidence>
<feature type="transmembrane region" description="Helical" evidence="1">
    <location>
        <begin position="336"/>
        <end position="355"/>
    </location>
</feature>
<sequence>MSELTKVQKKLLTIGSSLGILEGTVWFLMSLVCIVEYLISDPLSGTIPTSYADYFNNFFYSRFLYRKTVIENVIINPDTFHSFMWIYFILNSIWIGLSIYELRLINLNDSRFLNVLKYWEVNTILISFIDFLLVILLGVDYEKTCFLEPKNPLLEALCTNTTITVLVVAAKGFVLWIINVIFIYIFYGIIRKAKIEMHRNRDFLKDPQIPRPTLTRSPNKTNQNEQITLGKTASFLGIVQGLTWFIMSLLCIIEYSINTLPAPPETYIEKFNWRVYYFFLYKDAKLPHSVIIKPTAFLVFMCFYIILSTVWVIASCCQLSVLKNRGLNVPILFKDWAIITFLISFVDLIFVILLGCDYEQNCLYYFGQEICINTFIPVLVIAARGFVLWFVNVFVAWRTFKNAKILREGGPYANTFGGIIPIYNKSTDRRIPRVTVPASPSLYNQQFGVVSKERNFWNVNLRTAMDNRTPPVTPSTPYYNKQPFFAR</sequence>
<feature type="transmembrane region" description="Helical" evidence="1">
    <location>
        <begin position="82"/>
        <end position="100"/>
    </location>
</feature>
<dbReference type="InParanoid" id="A0A139WJV6"/>
<feature type="transmembrane region" description="Helical" evidence="1">
    <location>
        <begin position="121"/>
        <end position="141"/>
    </location>
</feature>
<feature type="transmembrane region" description="Helical" evidence="1">
    <location>
        <begin position="12"/>
        <end position="39"/>
    </location>
</feature>
<evidence type="ECO:0008006" key="4">
    <source>
        <dbReference type="Google" id="ProtNLM"/>
    </source>
</evidence>
<name>A0A139WJV6_TRICA</name>
<evidence type="ECO:0000313" key="2">
    <source>
        <dbReference type="EMBL" id="KYB28212.1"/>
    </source>
</evidence>
<dbReference type="AlphaFoldDB" id="A0A139WJV6"/>
<feature type="transmembrane region" description="Helical" evidence="1">
    <location>
        <begin position="296"/>
        <end position="316"/>
    </location>
</feature>
<feature type="transmembrane region" description="Helical" evidence="1">
    <location>
        <begin position="161"/>
        <end position="190"/>
    </location>
</feature>
<evidence type="ECO:0000313" key="3">
    <source>
        <dbReference type="Proteomes" id="UP000007266"/>
    </source>
</evidence>
<feature type="transmembrane region" description="Helical" evidence="1">
    <location>
        <begin position="375"/>
        <end position="397"/>
    </location>
</feature>
<keyword evidence="1" id="KW-0812">Transmembrane</keyword>
<keyword evidence="3" id="KW-1185">Reference proteome</keyword>
<protein>
    <recommendedName>
        <fullName evidence="4">Transmembrane protein</fullName>
    </recommendedName>
</protein>
<keyword evidence="1" id="KW-0472">Membrane</keyword>
<gene>
    <name evidence="2" type="primary">AUGUSTUS-3.0.2_32702</name>
    <name evidence="2" type="ORF">TcasGA2_TC032702</name>
</gene>
<reference evidence="2 3" key="1">
    <citation type="journal article" date="2008" name="Nature">
        <title>The genome of the model beetle and pest Tribolium castaneum.</title>
        <authorList>
            <consortium name="Tribolium Genome Sequencing Consortium"/>
            <person name="Richards S."/>
            <person name="Gibbs R.A."/>
            <person name="Weinstock G.M."/>
            <person name="Brown S.J."/>
            <person name="Denell R."/>
            <person name="Beeman R.W."/>
            <person name="Gibbs R."/>
            <person name="Beeman R.W."/>
            <person name="Brown S.J."/>
            <person name="Bucher G."/>
            <person name="Friedrich M."/>
            <person name="Grimmelikhuijzen C.J."/>
            <person name="Klingler M."/>
            <person name="Lorenzen M."/>
            <person name="Richards S."/>
            <person name="Roth S."/>
            <person name="Schroder R."/>
            <person name="Tautz D."/>
            <person name="Zdobnov E.M."/>
            <person name="Muzny D."/>
            <person name="Gibbs R.A."/>
            <person name="Weinstock G.M."/>
            <person name="Attaway T."/>
            <person name="Bell S."/>
            <person name="Buhay C.J."/>
            <person name="Chandrabose M.N."/>
            <person name="Chavez D."/>
            <person name="Clerk-Blankenburg K.P."/>
            <person name="Cree A."/>
            <person name="Dao M."/>
            <person name="Davis C."/>
            <person name="Chacko J."/>
            <person name="Dinh H."/>
            <person name="Dugan-Rocha S."/>
            <person name="Fowler G."/>
            <person name="Garner T.T."/>
            <person name="Garnes J."/>
            <person name="Gnirke A."/>
            <person name="Hawes A."/>
            <person name="Hernandez J."/>
            <person name="Hines S."/>
            <person name="Holder M."/>
            <person name="Hume J."/>
            <person name="Jhangiani S.N."/>
            <person name="Joshi V."/>
            <person name="Khan Z.M."/>
            <person name="Jackson L."/>
            <person name="Kovar C."/>
            <person name="Kowis A."/>
            <person name="Lee S."/>
            <person name="Lewis L.R."/>
            <person name="Margolis J."/>
            <person name="Morgan M."/>
            <person name="Nazareth L.V."/>
            <person name="Nguyen N."/>
            <person name="Okwuonu G."/>
            <person name="Parker D."/>
            <person name="Richards S."/>
            <person name="Ruiz S.J."/>
            <person name="Santibanez J."/>
            <person name="Savard J."/>
            <person name="Scherer S.E."/>
            <person name="Schneider B."/>
            <person name="Sodergren E."/>
            <person name="Tautz D."/>
            <person name="Vattahil S."/>
            <person name="Villasana D."/>
            <person name="White C.S."/>
            <person name="Wright R."/>
            <person name="Park Y."/>
            <person name="Beeman R.W."/>
            <person name="Lord J."/>
            <person name="Oppert B."/>
            <person name="Lorenzen M."/>
            <person name="Brown S."/>
            <person name="Wang L."/>
            <person name="Savard J."/>
            <person name="Tautz D."/>
            <person name="Richards S."/>
            <person name="Weinstock G."/>
            <person name="Gibbs R.A."/>
            <person name="Liu Y."/>
            <person name="Worley K."/>
            <person name="Weinstock G."/>
            <person name="Elsik C.G."/>
            <person name="Reese J.T."/>
            <person name="Elhaik E."/>
            <person name="Landan G."/>
            <person name="Graur D."/>
            <person name="Arensburger P."/>
            <person name="Atkinson P."/>
            <person name="Beeman R.W."/>
            <person name="Beidler J."/>
            <person name="Brown S.J."/>
            <person name="Demuth J.P."/>
            <person name="Drury D.W."/>
            <person name="Du Y.Z."/>
            <person name="Fujiwara H."/>
            <person name="Lorenzen M."/>
            <person name="Maselli V."/>
            <person name="Osanai M."/>
            <person name="Park Y."/>
            <person name="Robertson H.M."/>
            <person name="Tu Z."/>
            <person name="Wang J.J."/>
            <person name="Wang S."/>
            <person name="Richards S."/>
            <person name="Song H."/>
            <person name="Zhang L."/>
            <person name="Sodergren E."/>
            <person name="Werner D."/>
            <person name="Stanke M."/>
            <person name="Morgenstern B."/>
            <person name="Solovyev V."/>
            <person name="Kosarev P."/>
            <person name="Brown G."/>
            <person name="Chen H.C."/>
            <person name="Ermolaeva O."/>
            <person name="Hlavina W."/>
            <person name="Kapustin Y."/>
            <person name="Kiryutin B."/>
            <person name="Kitts P."/>
            <person name="Maglott D."/>
            <person name="Pruitt K."/>
            <person name="Sapojnikov V."/>
            <person name="Souvorov A."/>
            <person name="Mackey A.J."/>
            <person name="Waterhouse R.M."/>
            <person name="Wyder S."/>
            <person name="Zdobnov E.M."/>
            <person name="Zdobnov E.M."/>
            <person name="Wyder S."/>
            <person name="Kriventseva E.V."/>
            <person name="Kadowaki T."/>
            <person name="Bork P."/>
            <person name="Aranda M."/>
            <person name="Bao R."/>
            <person name="Beermann A."/>
            <person name="Berns N."/>
            <person name="Bolognesi R."/>
            <person name="Bonneton F."/>
            <person name="Bopp D."/>
            <person name="Brown S.J."/>
            <person name="Bucher G."/>
            <person name="Butts T."/>
            <person name="Chaumot A."/>
            <person name="Denell R.E."/>
            <person name="Ferrier D.E."/>
            <person name="Friedrich M."/>
            <person name="Gordon C.M."/>
            <person name="Jindra M."/>
            <person name="Klingler M."/>
            <person name="Lan Q."/>
            <person name="Lattorff H.M."/>
            <person name="Laudet V."/>
            <person name="von Levetsow C."/>
            <person name="Liu Z."/>
            <person name="Lutz R."/>
            <person name="Lynch J.A."/>
            <person name="da Fonseca R.N."/>
            <person name="Posnien N."/>
            <person name="Reuter R."/>
            <person name="Roth S."/>
            <person name="Savard J."/>
            <person name="Schinko J.B."/>
            <person name="Schmitt C."/>
            <person name="Schoppmeier M."/>
            <person name="Schroder R."/>
            <person name="Shippy T.D."/>
            <person name="Simonnet F."/>
            <person name="Marques-Souza H."/>
            <person name="Tautz D."/>
            <person name="Tomoyasu Y."/>
            <person name="Trauner J."/>
            <person name="Van der Zee M."/>
            <person name="Vervoort M."/>
            <person name="Wittkopp N."/>
            <person name="Wimmer E.A."/>
            <person name="Yang X."/>
            <person name="Jones A.K."/>
            <person name="Sattelle D.B."/>
            <person name="Ebert P.R."/>
            <person name="Nelson D."/>
            <person name="Scott J.G."/>
            <person name="Beeman R.W."/>
            <person name="Muthukrishnan S."/>
            <person name="Kramer K.J."/>
            <person name="Arakane Y."/>
            <person name="Beeman R.W."/>
            <person name="Zhu Q."/>
            <person name="Hogenkamp D."/>
            <person name="Dixit R."/>
            <person name="Oppert B."/>
            <person name="Jiang H."/>
            <person name="Zou Z."/>
            <person name="Marshall J."/>
            <person name="Elpidina E."/>
            <person name="Vinokurov K."/>
            <person name="Oppert C."/>
            <person name="Zou Z."/>
            <person name="Evans J."/>
            <person name="Lu Z."/>
            <person name="Zhao P."/>
            <person name="Sumathipala N."/>
            <person name="Altincicek B."/>
            <person name="Vilcinskas A."/>
            <person name="Williams M."/>
            <person name="Hultmark D."/>
            <person name="Hetru C."/>
            <person name="Jiang H."/>
            <person name="Grimmelikhuijzen C.J."/>
            <person name="Hauser F."/>
            <person name="Cazzamali G."/>
            <person name="Williamson M."/>
            <person name="Park Y."/>
            <person name="Li B."/>
            <person name="Tanaka Y."/>
            <person name="Predel R."/>
            <person name="Neupert S."/>
            <person name="Schachtner J."/>
            <person name="Verleyen P."/>
            <person name="Raible F."/>
            <person name="Bork P."/>
            <person name="Friedrich M."/>
            <person name="Walden K.K."/>
            <person name="Robertson H.M."/>
            <person name="Angeli S."/>
            <person name="Foret S."/>
            <person name="Bucher G."/>
            <person name="Schuetz S."/>
            <person name="Maleszka R."/>
            <person name="Wimmer E.A."/>
            <person name="Beeman R.W."/>
            <person name="Lorenzen M."/>
            <person name="Tomoyasu Y."/>
            <person name="Miller S.C."/>
            <person name="Grossmann D."/>
            <person name="Bucher G."/>
        </authorList>
    </citation>
    <scope>NUCLEOTIDE SEQUENCE [LARGE SCALE GENOMIC DNA]</scope>
    <source>
        <strain evidence="2 3">Georgia GA2</strain>
    </source>
</reference>
<dbReference type="Proteomes" id="UP000007266">
    <property type="component" value="Linkage group 3"/>
</dbReference>
<dbReference type="STRING" id="7070.A0A139WJV6"/>
<dbReference type="EMBL" id="KQ971337">
    <property type="protein sequence ID" value="KYB28212.1"/>
    <property type="molecule type" value="Genomic_DNA"/>
</dbReference>
<organism evidence="2 3">
    <name type="scientific">Tribolium castaneum</name>
    <name type="common">Red flour beetle</name>
    <dbReference type="NCBI Taxonomy" id="7070"/>
    <lineage>
        <taxon>Eukaryota</taxon>
        <taxon>Metazoa</taxon>
        <taxon>Ecdysozoa</taxon>
        <taxon>Arthropoda</taxon>
        <taxon>Hexapoda</taxon>
        <taxon>Insecta</taxon>
        <taxon>Pterygota</taxon>
        <taxon>Neoptera</taxon>
        <taxon>Endopterygota</taxon>
        <taxon>Coleoptera</taxon>
        <taxon>Polyphaga</taxon>
        <taxon>Cucujiformia</taxon>
        <taxon>Tenebrionidae</taxon>
        <taxon>Tenebrionidae incertae sedis</taxon>
        <taxon>Tribolium</taxon>
    </lineage>
</organism>
<feature type="transmembrane region" description="Helical" evidence="1">
    <location>
        <begin position="235"/>
        <end position="257"/>
    </location>
</feature>
<reference evidence="2 3" key="2">
    <citation type="journal article" date="2010" name="Nucleic Acids Res.">
        <title>BeetleBase in 2010: revisions to provide comprehensive genomic information for Tribolium castaneum.</title>
        <authorList>
            <person name="Kim H.S."/>
            <person name="Murphy T."/>
            <person name="Xia J."/>
            <person name="Caragea D."/>
            <person name="Park Y."/>
            <person name="Beeman R.W."/>
            <person name="Lorenzen M.D."/>
            <person name="Butcher S."/>
            <person name="Manak J.R."/>
            <person name="Brown S.J."/>
        </authorList>
    </citation>
    <scope>GENOME REANNOTATION</scope>
    <source>
        <strain evidence="2 3">Georgia GA2</strain>
    </source>
</reference>
<proteinExistence type="predicted"/>